<feature type="region of interest" description="Disordered" evidence="1">
    <location>
        <begin position="20"/>
        <end position="45"/>
    </location>
</feature>
<dbReference type="AlphaFoldDB" id="A0A9X5GTF7"/>
<comment type="caution">
    <text evidence="2">The sequence shown here is derived from an EMBL/GenBank/DDBJ whole genome shotgun (WGS) entry which is preliminary data.</text>
</comment>
<name>A0A9X5GTF7_9FIRM</name>
<sequence length="145" mass="16148">MGGRRIISKALGLSQLQTSRKEITSQAKIGETDTNEADADEDKISSTEAVHDLTEQIRNQNKEPEFSLIQVIDNGDELPAHQQYTGLVCNIKDTTSETRPIRQADGSTVAEEVFTAHLNNVLFSVSGGRYQSLWRSHFFYGNLYG</sequence>
<dbReference type="EMBL" id="QZDT01000031">
    <property type="protein sequence ID" value="NBJ94149.1"/>
    <property type="molecule type" value="Genomic_DNA"/>
</dbReference>
<evidence type="ECO:0000256" key="1">
    <source>
        <dbReference type="SAM" id="MobiDB-lite"/>
    </source>
</evidence>
<dbReference type="RefSeq" id="WP_160561188.1">
    <property type="nucleotide sequence ID" value="NZ_QZDT01000031.1"/>
</dbReference>
<keyword evidence="3" id="KW-1185">Reference proteome</keyword>
<evidence type="ECO:0000313" key="3">
    <source>
        <dbReference type="Proteomes" id="UP001154420"/>
    </source>
</evidence>
<protein>
    <submittedName>
        <fullName evidence="2">Uncharacterized protein</fullName>
    </submittedName>
</protein>
<gene>
    <name evidence="2" type="ORF">D5281_16535</name>
</gene>
<reference evidence="2" key="1">
    <citation type="submission" date="2018-09" db="EMBL/GenBank/DDBJ databases">
        <title>Murine metabolic-syndrome-specific gut microbial biobank.</title>
        <authorList>
            <person name="Liu C."/>
        </authorList>
    </citation>
    <scope>NUCLEOTIDE SEQUENCE</scope>
    <source>
        <strain evidence="2">D42-62</strain>
    </source>
</reference>
<dbReference type="Proteomes" id="UP001154420">
    <property type="component" value="Unassembled WGS sequence"/>
</dbReference>
<evidence type="ECO:0000313" key="2">
    <source>
        <dbReference type="EMBL" id="NBJ94149.1"/>
    </source>
</evidence>
<proteinExistence type="predicted"/>
<accession>A0A9X5GTF7</accession>
<organism evidence="2 3">
    <name type="scientific">Parablautia muri</name>
    <dbReference type="NCBI Taxonomy" id="2320879"/>
    <lineage>
        <taxon>Bacteria</taxon>
        <taxon>Bacillati</taxon>
        <taxon>Bacillota</taxon>
        <taxon>Clostridia</taxon>
        <taxon>Lachnospirales</taxon>
        <taxon>Lachnospiraceae</taxon>
        <taxon>Parablautia</taxon>
    </lineage>
</organism>